<organism evidence="2 3">
    <name type="scientific">Streptomyces smaragdinus</name>
    <dbReference type="NCBI Taxonomy" id="2585196"/>
    <lineage>
        <taxon>Bacteria</taxon>
        <taxon>Bacillati</taxon>
        <taxon>Actinomycetota</taxon>
        <taxon>Actinomycetes</taxon>
        <taxon>Kitasatosporales</taxon>
        <taxon>Streptomycetaceae</taxon>
        <taxon>Streptomyces</taxon>
    </lineage>
</organism>
<keyword evidence="1" id="KW-1133">Transmembrane helix</keyword>
<feature type="transmembrane region" description="Helical" evidence="1">
    <location>
        <begin position="104"/>
        <end position="124"/>
    </location>
</feature>
<dbReference type="Proteomes" id="UP000466345">
    <property type="component" value="Unassembled WGS sequence"/>
</dbReference>
<dbReference type="RefSeq" id="WP_323378469.1">
    <property type="nucleotide sequence ID" value="NZ_WEGJ01000027.1"/>
</dbReference>
<sequence length="168" mass="17537">MNPTDTPRTDRPLTDAQADAEARRIIADVYRPDDAAVATPTAFRDDTPLPTYGDMPPVAQPGRAPMSGKAVDDTARLIGASVLVSVTGGTVSLVLRASDQADPVVLGVGGASVAAVLLAAARLIGRAKTPATPPETTVHVHGPVSVDQRTTHTRTHGVWVRNNHTEKP</sequence>
<evidence type="ECO:0000256" key="1">
    <source>
        <dbReference type="SAM" id="Phobius"/>
    </source>
</evidence>
<evidence type="ECO:0000313" key="3">
    <source>
        <dbReference type="Proteomes" id="UP000466345"/>
    </source>
</evidence>
<keyword evidence="1" id="KW-0472">Membrane</keyword>
<dbReference type="AlphaFoldDB" id="A0A7K0CQF3"/>
<feature type="transmembrane region" description="Helical" evidence="1">
    <location>
        <begin position="77"/>
        <end position="98"/>
    </location>
</feature>
<gene>
    <name evidence="2" type="ORF">SRB5_51610</name>
</gene>
<dbReference type="EMBL" id="WEGJ01000027">
    <property type="protein sequence ID" value="MQY14984.1"/>
    <property type="molecule type" value="Genomic_DNA"/>
</dbReference>
<evidence type="ECO:0000313" key="2">
    <source>
        <dbReference type="EMBL" id="MQY14984.1"/>
    </source>
</evidence>
<protein>
    <submittedName>
        <fullName evidence="2">Uncharacterized protein</fullName>
    </submittedName>
</protein>
<name>A0A7K0CQF3_9ACTN</name>
<proteinExistence type="predicted"/>
<comment type="caution">
    <text evidence="2">The sequence shown here is derived from an EMBL/GenBank/DDBJ whole genome shotgun (WGS) entry which is preliminary data.</text>
</comment>
<keyword evidence="3" id="KW-1185">Reference proteome</keyword>
<accession>A0A7K0CQF3</accession>
<reference evidence="2 3" key="1">
    <citation type="submission" date="2019-10" db="EMBL/GenBank/DDBJ databases">
        <title>Streptomyces smaragdinus sp. nov. and Streptomyces fabii sp. nov., isolated from the gut of fungus growing-termite Macrotermes natalensis.</title>
        <authorList>
            <person name="Schwitalla J."/>
            <person name="Benndorf R."/>
            <person name="Martin K."/>
            <person name="De Beer W."/>
            <person name="Kaster A.-K."/>
            <person name="Vollmers J."/>
            <person name="Poulsen M."/>
            <person name="Beemelmanns C."/>
        </authorList>
    </citation>
    <scope>NUCLEOTIDE SEQUENCE [LARGE SCALE GENOMIC DNA]</scope>
    <source>
        <strain evidence="2 3">RB5</strain>
    </source>
</reference>
<keyword evidence="1" id="KW-0812">Transmembrane</keyword>